<keyword evidence="2 7" id="KW-0349">Heme</keyword>
<keyword evidence="5 7" id="KW-0408">Iron</keyword>
<dbReference type="InterPro" id="IPR036396">
    <property type="entry name" value="Cyt_P450_sf"/>
</dbReference>
<dbReference type="CDD" id="cd11030">
    <property type="entry name" value="CYP105-like"/>
    <property type="match status" value="1"/>
</dbReference>
<evidence type="ECO:0000313" key="9">
    <source>
        <dbReference type="EMBL" id="GLK14468.1"/>
    </source>
</evidence>
<dbReference type="Gene3D" id="1.10.630.10">
    <property type="entry name" value="Cytochrome P450"/>
    <property type="match status" value="1"/>
</dbReference>
<protein>
    <submittedName>
        <fullName evidence="9">Cytochrome P450</fullName>
    </submittedName>
</protein>
<evidence type="ECO:0000256" key="2">
    <source>
        <dbReference type="ARBA" id="ARBA00022617"/>
    </source>
</evidence>
<comment type="caution">
    <text evidence="9">The sequence shown here is derived from an EMBL/GenBank/DDBJ whole genome shotgun (WGS) entry which is preliminary data.</text>
</comment>
<dbReference type="GO" id="GO:0005506">
    <property type="term" value="F:iron ion binding"/>
    <property type="evidence" value="ECO:0007669"/>
    <property type="project" value="InterPro"/>
</dbReference>
<dbReference type="PANTHER" id="PTHR46696">
    <property type="entry name" value="P450, PUTATIVE (EUROFUNG)-RELATED"/>
    <property type="match status" value="1"/>
</dbReference>
<keyword evidence="6 7" id="KW-0503">Monooxygenase</keyword>
<dbReference type="AlphaFoldDB" id="A0A9W6IB58"/>
<comment type="similarity">
    <text evidence="1 7">Belongs to the cytochrome P450 family.</text>
</comment>
<dbReference type="InterPro" id="IPR017972">
    <property type="entry name" value="Cyt_P450_CS"/>
</dbReference>
<organism evidence="9 10">
    <name type="scientific">Streptosporangium carneum</name>
    <dbReference type="NCBI Taxonomy" id="47481"/>
    <lineage>
        <taxon>Bacteria</taxon>
        <taxon>Bacillati</taxon>
        <taxon>Actinomycetota</taxon>
        <taxon>Actinomycetes</taxon>
        <taxon>Streptosporangiales</taxon>
        <taxon>Streptosporangiaceae</taxon>
        <taxon>Streptosporangium</taxon>
    </lineage>
</organism>
<keyword evidence="4 7" id="KW-0560">Oxidoreductase</keyword>
<dbReference type="FunFam" id="1.10.630.10:FF:000018">
    <property type="entry name" value="Cytochrome P450 monooxygenase"/>
    <property type="match status" value="1"/>
</dbReference>
<sequence length="439" mass="47393">MDTEVSGLHDALPGGGAEPDFPMARGCPYHPPPGYARLRAHGPLARVTLAGGRPAWLVTGHAEVRALLADSRISADVTDPRYPELEHIPPDLRVAPEALRESQSFVQMDPPEHGVHRRMLSREFGPGRVSALRPVIQRAVDRLLDRLLSERPPVDLVPAFAAALPALVLTEILGVRGARRAVFYECLRRGDRGLGELRPHLERLLLAEDDGEVGSGLLGDLVARMRAGELTYRRTLSTVMMLLVAGHETTENMIALGVLTLLEHPRQLRRMRDDPSLLPDAVEELLRYLSIADVLLRVAKADVELAGSTIRAGDAVVLSTAAANRDGEAFPDPDVLDLSRRARGQVAFGHGPHLCLGQHLARLELEVALGTLFERVPTLRLATPVERLPAKPPLSLQGVTELPVTWETGTRAGTGAGTGAGTRTGSEAKEVRACPVSQA</sequence>
<evidence type="ECO:0000256" key="5">
    <source>
        <dbReference type="ARBA" id="ARBA00023004"/>
    </source>
</evidence>
<dbReference type="InterPro" id="IPR001128">
    <property type="entry name" value="Cyt_P450"/>
</dbReference>
<evidence type="ECO:0000256" key="1">
    <source>
        <dbReference type="ARBA" id="ARBA00010617"/>
    </source>
</evidence>
<dbReference type="EMBL" id="BSEV01000032">
    <property type="protein sequence ID" value="GLK14468.1"/>
    <property type="molecule type" value="Genomic_DNA"/>
</dbReference>
<feature type="region of interest" description="Disordered" evidence="8">
    <location>
        <begin position="409"/>
        <end position="439"/>
    </location>
</feature>
<name>A0A9W6IB58_9ACTN</name>
<feature type="compositionally biased region" description="Gly residues" evidence="8">
    <location>
        <begin position="412"/>
        <end position="422"/>
    </location>
</feature>
<feature type="region of interest" description="Disordered" evidence="8">
    <location>
        <begin position="1"/>
        <end position="25"/>
    </location>
</feature>
<evidence type="ECO:0000256" key="3">
    <source>
        <dbReference type="ARBA" id="ARBA00022723"/>
    </source>
</evidence>
<dbReference type="PANTHER" id="PTHR46696:SF1">
    <property type="entry name" value="CYTOCHROME P450 YJIB-RELATED"/>
    <property type="match status" value="1"/>
</dbReference>
<accession>A0A9W6IB58</accession>
<dbReference type="InterPro" id="IPR002397">
    <property type="entry name" value="Cyt_P450_B"/>
</dbReference>
<dbReference type="GO" id="GO:0020037">
    <property type="term" value="F:heme binding"/>
    <property type="evidence" value="ECO:0007669"/>
    <property type="project" value="InterPro"/>
</dbReference>
<dbReference type="Pfam" id="PF00067">
    <property type="entry name" value="p450"/>
    <property type="match status" value="1"/>
</dbReference>
<dbReference type="PROSITE" id="PS00086">
    <property type="entry name" value="CYTOCHROME_P450"/>
    <property type="match status" value="1"/>
</dbReference>
<dbReference type="Proteomes" id="UP001143474">
    <property type="component" value="Unassembled WGS sequence"/>
</dbReference>
<reference evidence="9" key="1">
    <citation type="journal article" date="2014" name="Int. J. Syst. Evol. Microbiol.">
        <title>Complete genome sequence of Corynebacterium casei LMG S-19264T (=DSM 44701T), isolated from a smear-ripened cheese.</title>
        <authorList>
            <consortium name="US DOE Joint Genome Institute (JGI-PGF)"/>
            <person name="Walter F."/>
            <person name="Albersmeier A."/>
            <person name="Kalinowski J."/>
            <person name="Ruckert C."/>
        </authorList>
    </citation>
    <scope>NUCLEOTIDE SEQUENCE</scope>
    <source>
        <strain evidence="9">VKM Ac-2007</strain>
    </source>
</reference>
<dbReference type="GO" id="GO:0004497">
    <property type="term" value="F:monooxygenase activity"/>
    <property type="evidence" value="ECO:0007669"/>
    <property type="project" value="UniProtKB-KW"/>
</dbReference>
<evidence type="ECO:0000256" key="8">
    <source>
        <dbReference type="SAM" id="MobiDB-lite"/>
    </source>
</evidence>
<dbReference type="PRINTS" id="PR00385">
    <property type="entry name" value="P450"/>
</dbReference>
<evidence type="ECO:0000256" key="7">
    <source>
        <dbReference type="RuleBase" id="RU000461"/>
    </source>
</evidence>
<reference evidence="9" key="2">
    <citation type="submission" date="2023-01" db="EMBL/GenBank/DDBJ databases">
        <authorList>
            <person name="Sun Q."/>
            <person name="Evtushenko L."/>
        </authorList>
    </citation>
    <scope>NUCLEOTIDE SEQUENCE</scope>
    <source>
        <strain evidence="9">VKM Ac-2007</strain>
    </source>
</reference>
<evidence type="ECO:0000313" key="10">
    <source>
        <dbReference type="Proteomes" id="UP001143474"/>
    </source>
</evidence>
<proteinExistence type="inferred from homology"/>
<evidence type="ECO:0000256" key="4">
    <source>
        <dbReference type="ARBA" id="ARBA00023002"/>
    </source>
</evidence>
<dbReference type="GO" id="GO:0016705">
    <property type="term" value="F:oxidoreductase activity, acting on paired donors, with incorporation or reduction of molecular oxygen"/>
    <property type="evidence" value="ECO:0007669"/>
    <property type="project" value="InterPro"/>
</dbReference>
<keyword evidence="10" id="KW-1185">Reference proteome</keyword>
<keyword evidence="3 7" id="KW-0479">Metal-binding</keyword>
<dbReference type="RefSeq" id="WP_271222703.1">
    <property type="nucleotide sequence ID" value="NZ_BAAAVD010000069.1"/>
</dbReference>
<evidence type="ECO:0000256" key="6">
    <source>
        <dbReference type="ARBA" id="ARBA00023033"/>
    </source>
</evidence>
<dbReference type="PRINTS" id="PR00359">
    <property type="entry name" value="BP450"/>
</dbReference>
<dbReference type="SUPFAM" id="SSF48264">
    <property type="entry name" value="Cytochrome P450"/>
    <property type="match status" value="1"/>
</dbReference>
<gene>
    <name evidence="9" type="ORF">GCM10017600_78800</name>
</gene>